<dbReference type="InterPro" id="IPR011598">
    <property type="entry name" value="bHLH_dom"/>
</dbReference>
<comment type="caution">
    <text evidence="3">The sequence shown here is derived from an EMBL/GenBank/DDBJ whole genome shotgun (WGS) entry which is preliminary data.</text>
</comment>
<protein>
    <recommendedName>
        <fullName evidence="2">BHLH domain-containing protein</fullName>
    </recommendedName>
</protein>
<evidence type="ECO:0000313" key="4">
    <source>
        <dbReference type="Proteomes" id="UP001195483"/>
    </source>
</evidence>
<dbReference type="SMART" id="SM00353">
    <property type="entry name" value="HLH"/>
    <property type="match status" value="1"/>
</dbReference>
<name>A0AAE0VZ67_9BIVA</name>
<dbReference type="Proteomes" id="UP001195483">
    <property type="component" value="Unassembled WGS sequence"/>
</dbReference>
<dbReference type="GO" id="GO:0005634">
    <property type="term" value="C:nucleus"/>
    <property type="evidence" value="ECO:0007669"/>
    <property type="project" value="TreeGrafter"/>
</dbReference>
<dbReference type="GO" id="GO:0061564">
    <property type="term" value="P:axon development"/>
    <property type="evidence" value="ECO:0007669"/>
    <property type="project" value="TreeGrafter"/>
</dbReference>
<keyword evidence="4" id="KW-1185">Reference proteome</keyword>
<dbReference type="PROSITE" id="PS50888">
    <property type="entry name" value="BHLH"/>
    <property type="match status" value="1"/>
</dbReference>
<evidence type="ECO:0000313" key="3">
    <source>
        <dbReference type="EMBL" id="KAK3594632.1"/>
    </source>
</evidence>
<evidence type="ECO:0000256" key="1">
    <source>
        <dbReference type="SAM" id="MobiDB-lite"/>
    </source>
</evidence>
<dbReference type="Gene3D" id="4.10.280.10">
    <property type="entry name" value="Helix-loop-helix DNA-binding domain"/>
    <property type="match status" value="1"/>
</dbReference>
<organism evidence="3 4">
    <name type="scientific">Potamilus streckersoni</name>
    <dbReference type="NCBI Taxonomy" id="2493646"/>
    <lineage>
        <taxon>Eukaryota</taxon>
        <taxon>Metazoa</taxon>
        <taxon>Spiralia</taxon>
        <taxon>Lophotrochozoa</taxon>
        <taxon>Mollusca</taxon>
        <taxon>Bivalvia</taxon>
        <taxon>Autobranchia</taxon>
        <taxon>Heteroconchia</taxon>
        <taxon>Palaeoheterodonta</taxon>
        <taxon>Unionida</taxon>
        <taxon>Unionoidea</taxon>
        <taxon>Unionidae</taxon>
        <taxon>Ambleminae</taxon>
        <taxon>Lampsilini</taxon>
        <taxon>Potamilus</taxon>
    </lineage>
</organism>
<reference evidence="3" key="1">
    <citation type="journal article" date="2021" name="Genome Biol. Evol.">
        <title>A High-Quality Reference Genome for a Parasitic Bivalve with Doubly Uniparental Inheritance (Bivalvia: Unionida).</title>
        <authorList>
            <person name="Smith C.H."/>
        </authorList>
    </citation>
    <scope>NUCLEOTIDE SEQUENCE</scope>
    <source>
        <strain evidence="3">CHS0354</strain>
    </source>
</reference>
<gene>
    <name evidence="3" type="ORF">CHS0354_013257</name>
</gene>
<dbReference type="GO" id="GO:0003700">
    <property type="term" value="F:DNA-binding transcription factor activity"/>
    <property type="evidence" value="ECO:0007669"/>
    <property type="project" value="TreeGrafter"/>
</dbReference>
<dbReference type="Pfam" id="PF00010">
    <property type="entry name" value="HLH"/>
    <property type="match status" value="1"/>
</dbReference>
<feature type="domain" description="BHLH" evidence="2">
    <location>
        <begin position="97"/>
        <end position="149"/>
    </location>
</feature>
<accession>A0AAE0VZ67</accession>
<dbReference type="AlphaFoldDB" id="A0AAE0VZ67"/>
<dbReference type="GO" id="GO:0070888">
    <property type="term" value="F:E-box binding"/>
    <property type="evidence" value="ECO:0007669"/>
    <property type="project" value="TreeGrafter"/>
</dbReference>
<dbReference type="EMBL" id="JAEAOA010000805">
    <property type="protein sequence ID" value="KAK3594632.1"/>
    <property type="molecule type" value="Genomic_DNA"/>
</dbReference>
<feature type="region of interest" description="Disordered" evidence="1">
    <location>
        <begin position="75"/>
        <end position="97"/>
    </location>
</feature>
<dbReference type="InterPro" id="IPR050359">
    <property type="entry name" value="bHLH_transcription_factors"/>
</dbReference>
<dbReference type="GO" id="GO:0046983">
    <property type="term" value="F:protein dimerization activity"/>
    <property type="evidence" value="ECO:0007669"/>
    <property type="project" value="InterPro"/>
</dbReference>
<reference evidence="3" key="2">
    <citation type="journal article" date="2021" name="Genome Biol. Evol.">
        <title>Developing a high-quality reference genome for a parasitic bivalve with doubly uniparental inheritance (Bivalvia: Unionida).</title>
        <authorList>
            <person name="Smith C.H."/>
        </authorList>
    </citation>
    <scope>NUCLEOTIDE SEQUENCE</scope>
    <source>
        <strain evidence="3">CHS0354</strain>
        <tissue evidence="3">Mantle</tissue>
    </source>
</reference>
<dbReference type="PANTHER" id="PTHR19290">
    <property type="entry name" value="BASIC HELIX-LOOP-HELIX PROTEIN NEUROGENIN-RELATED"/>
    <property type="match status" value="1"/>
</dbReference>
<proteinExistence type="predicted"/>
<dbReference type="GO" id="GO:0007423">
    <property type="term" value="P:sensory organ development"/>
    <property type="evidence" value="ECO:0007669"/>
    <property type="project" value="TreeGrafter"/>
</dbReference>
<evidence type="ECO:0000259" key="2">
    <source>
        <dbReference type="PROSITE" id="PS50888"/>
    </source>
</evidence>
<reference evidence="3" key="3">
    <citation type="submission" date="2023-05" db="EMBL/GenBank/DDBJ databases">
        <authorList>
            <person name="Smith C.H."/>
        </authorList>
    </citation>
    <scope>NUCLEOTIDE SEQUENCE</scope>
    <source>
        <strain evidence="3">CHS0354</strain>
        <tissue evidence="3">Mantle</tissue>
    </source>
</reference>
<sequence length="317" mass="35739">MASDSVVKPVLRQKRTSIKRKIDYEESTQEFDILPEQDFVEDGDIVADEDIETLKSKLKPEYNLRKRTLVVRLKTEKRKEYPKQPKPKSSPAPLSKYRRRVANARERGRMQDINEAFQKLENLLPEEGKGPKVTKVMTLRFALQYIAALRRILGYDETTTPTVQICESSEKAVCTTPVETEKTVIPCSSPAKDGDPSGATFACIGVKDKCLGESQERMDAKKECFELEDCLSKTIFDSEHNDPMEYKLCPFTTGDSLDFTRSESLCSPYTDSLRMSDGESVHSSSVSSGDDSCLSPLDEDLLQGFCFEEFELECTSA</sequence>
<dbReference type="SUPFAM" id="SSF47459">
    <property type="entry name" value="HLH, helix-loop-helix DNA-binding domain"/>
    <property type="match status" value="1"/>
</dbReference>
<dbReference type="GO" id="GO:0045944">
    <property type="term" value="P:positive regulation of transcription by RNA polymerase II"/>
    <property type="evidence" value="ECO:0007669"/>
    <property type="project" value="TreeGrafter"/>
</dbReference>
<dbReference type="InterPro" id="IPR036638">
    <property type="entry name" value="HLH_DNA-bd_sf"/>
</dbReference>